<dbReference type="EMBL" id="QXGF01003118">
    <property type="protein sequence ID" value="KAE8922369.1"/>
    <property type="molecule type" value="Genomic_DNA"/>
</dbReference>
<dbReference type="EMBL" id="QXGA01004804">
    <property type="protein sequence ID" value="KAE9070806.1"/>
    <property type="molecule type" value="Genomic_DNA"/>
</dbReference>
<dbReference type="InterPro" id="IPR023780">
    <property type="entry name" value="Chromo_domain"/>
</dbReference>
<evidence type="ECO:0000313" key="6">
    <source>
        <dbReference type="Proteomes" id="UP000429523"/>
    </source>
</evidence>
<keyword evidence="7" id="KW-1185">Reference proteome</keyword>
<dbReference type="Proteomes" id="UP000440732">
    <property type="component" value="Unassembled WGS sequence"/>
</dbReference>
<reference evidence="6 7" key="1">
    <citation type="submission" date="2018-08" db="EMBL/GenBank/DDBJ databases">
        <title>Genomic investigation of the strawberry pathogen Phytophthora fragariae indicates pathogenicity is determined by transcriptional variation in three key races.</title>
        <authorList>
            <person name="Adams T.M."/>
            <person name="Armitage A.D."/>
            <person name="Sobczyk M.K."/>
            <person name="Bates H.J."/>
            <person name="Dunwell J.M."/>
            <person name="Nellist C.F."/>
            <person name="Harrison R.J."/>
        </authorList>
    </citation>
    <scope>NUCLEOTIDE SEQUENCE [LARGE SCALE GENOMIC DNA]</scope>
    <source>
        <strain evidence="5 8">A4</strain>
        <strain evidence="4 7">NOV-27</strain>
        <strain evidence="3 9">NOV-5</strain>
        <strain evidence="2 6">NOV-9</strain>
    </source>
</reference>
<name>A0A6A3DLX1_9STRA</name>
<dbReference type="Proteomes" id="UP000429523">
    <property type="component" value="Unassembled WGS sequence"/>
</dbReference>
<comment type="caution">
    <text evidence="2">The sequence shown here is derived from an EMBL/GenBank/DDBJ whole genome shotgun (WGS) entry which is preliminary data.</text>
</comment>
<evidence type="ECO:0000259" key="1">
    <source>
        <dbReference type="PROSITE" id="PS50013"/>
    </source>
</evidence>
<evidence type="ECO:0000313" key="4">
    <source>
        <dbReference type="EMBL" id="KAE9165037.1"/>
    </source>
</evidence>
<proteinExistence type="predicted"/>
<organism evidence="2 6">
    <name type="scientific">Phytophthora fragariae</name>
    <dbReference type="NCBI Taxonomy" id="53985"/>
    <lineage>
        <taxon>Eukaryota</taxon>
        <taxon>Sar</taxon>
        <taxon>Stramenopiles</taxon>
        <taxon>Oomycota</taxon>
        <taxon>Peronosporomycetes</taxon>
        <taxon>Peronosporales</taxon>
        <taxon>Peronosporaceae</taxon>
        <taxon>Phytophthora</taxon>
    </lineage>
</organism>
<dbReference type="AlphaFoldDB" id="A0A6A3DLX1"/>
<dbReference type="InterPro" id="IPR016197">
    <property type="entry name" value="Chromo-like_dom_sf"/>
</dbReference>
<dbReference type="Proteomes" id="UP000433483">
    <property type="component" value="Unassembled WGS sequence"/>
</dbReference>
<sequence>MHDDFRVKLKVEDTSYRFNPWVHVSRLKPRALHPKRPSVQIDVDEDDDFETLLPEDSWEADNENNEYEVEEILDLRWSERTRTSKKVLEYLIKWKGYDEPEWLPMSQLRCGELPYEANQGAKSRARFQAMLAGDDRLRV</sequence>
<accession>A0A6A3DLX1</accession>
<feature type="domain" description="Chromo" evidence="1">
    <location>
        <begin position="67"/>
        <end position="113"/>
    </location>
</feature>
<evidence type="ECO:0000313" key="8">
    <source>
        <dbReference type="Proteomes" id="UP000437068"/>
    </source>
</evidence>
<evidence type="ECO:0000313" key="9">
    <source>
        <dbReference type="Proteomes" id="UP000440732"/>
    </source>
</evidence>
<dbReference type="Gene3D" id="2.40.50.40">
    <property type="match status" value="1"/>
</dbReference>
<dbReference type="SUPFAM" id="SSF54160">
    <property type="entry name" value="Chromo domain-like"/>
    <property type="match status" value="1"/>
</dbReference>
<gene>
    <name evidence="5" type="ORF">PF001_g27500</name>
    <name evidence="4" type="ORF">PF005_g29774</name>
    <name evidence="3" type="ORF">PF006_g29282</name>
    <name evidence="2" type="ORF">PF009_g27368</name>
</gene>
<dbReference type="EMBL" id="QXGE01003761">
    <property type="protein sequence ID" value="KAE9273456.1"/>
    <property type="molecule type" value="Genomic_DNA"/>
</dbReference>
<evidence type="ECO:0000313" key="7">
    <source>
        <dbReference type="Proteomes" id="UP000433483"/>
    </source>
</evidence>
<dbReference type="SMART" id="SM00298">
    <property type="entry name" value="CHROMO"/>
    <property type="match status" value="1"/>
</dbReference>
<evidence type="ECO:0000313" key="5">
    <source>
        <dbReference type="EMBL" id="KAE9273456.1"/>
    </source>
</evidence>
<dbReference type="Pfam" id="PF00385">
    <property type="entry name" value="Chromo"/>
    <property type="match status" value="1"/>
</dbReference>
<protein>
    <recommendedName>
        <fullName evidence="1">Chromo domain-containing protein</fullName>
    </recommendedName>
</protein>
<dbReference type="EMBL" id="QXGB01004779">
    <property type="protein sequence ID" value="KAE9165037.1"/>
    <property type="molecule type" value="Genomic_DNA"/>
</dbReference>
<dbReference type="PROSITE" id="PS50013">
    <property type="entry name" value="CHROMO_2"/>
    <property type="match status" value="1"/>
</dbReference>
<dbReference type="CDD" id="cd00024">
    <property type="entry name" value="CD_CSD"/>
    <property type="match status" value="1"/>
</dbReference>
<dbReference type="Proteomes" id="UP000437068">
    <property type="component" value="Unassembled WGS sequence"/>
</dbReference>
<dbReference type="OrthoDB" id="112240at2759"/>
<evidence type="ECO:0000313" key="2">
    <source>
        <dbReference type="EMBL" id="KAE8922369.1"/>
    </source>
</evidence>
<dbReference type="InterPro" id="IPR000953">
    <property type="entry name" value="Chromo/chromo_shadow_dom"/>
</dbReference>
<evidence type="ECO:0000313" key="3">
    <source>
        <dbReference type="EMBL" id="KAE9070806.1"/>
    </source>
</evidence>